<dbReference type="Proteomes" id="UP001596223">
    <property type="component" value="Unassembled WGS sequence"/>
</dbReference>
<evidence type="ECO:0000256" key="2">
    <source>
        <dbReference type="SAM" id="MobiDB-lite"/>
    </source>
</evidence>
<keyword evidence="5" id="KW-1185">Reference proteome</keyword>
<dbReference type="RefSeq" id="WP_378602587.1">
    <property type="nucleotide sequence ID" value="NZ_JBHSQN010000003.1"/>
</dbReference>
<dbReference type="InterPro" id="IPR050237">
    <property type="entry name" value="ATP-dep_AMP-bd_enzyme"/>
</dbReference>
<feature type="compositionally biased region" description="Low complexity" evidence="2">
    <location>
        <begin position="305"/>
        <end position="315"/>
    </location>
</feature>
<evidence type="ECO:0000259" key="3">
    <source>
        <dbReference type="Pfam" id="PF00501"/>
    </source>
</evidence>
<evidence type="ECO:0000313" key="4">
    <source>
        <dbReference type="EMBL" id="MFC6011279.1"/>
    </source>
</evidence>
<organism evidence="4 5">
    <name type="scientific">Nocardia lasii</name>
    <dbReference type="NCBI Taxonomy" id="1616107"/>
    <lineage>
        <taxon>Bacteria</taxon>
        <taxon>Bacillati</taxon>
        <taxon>Actinomycetota</taxon>
        <taxon>Actinomycetes</taxon>
        <taxon>Mycobacteriales</taxon>
        <taxon>Nocardiaceae</taxon>
        <taxon>Nocardia</taxon>
    </lineage>
</organism>
<comment type="caution">
    <text evidence="4">The sequence shown here is derived from an EMBL/GenBank/DDBJ whole genome shotgun (WGS) entry which is preliminary data.</text>
</comment>
<feature type="region of interest" description="Disordered" evidence="2">
    <location>
        <begin position="278"/>
        <end position="315"/>
    </location>
</feature>
<evidence type="ECO:0000256" key="1">
    <source>
        <dbReference type="ARBA" id="ARBA00022598"/>
    </source>
</evidence>
<dbReference type="InterPro" id="IPR042099">
    <property type="entry name" value="ANL_N_sf"/>
</dbReference>
<dbReference type="Pfam" id="PF00501">
    <property type="entry name" value="AMP-binding"/>
    <property type="match status" value="1"/>
</dbReference>
<name>A0ABW1JPC9_9NOCA</name>
<sequence length="315" mass="32212">MRISDVSWSVESTASVFADRVAVLDGDCLHDYATLWEAVGLFAAELDAAGVRAGQRVAVYIGSGYESLLTLLAVEHLGAVAVPLDIFGPVEHAVRTLHATGADHLIGHVGDGDLVEELAEDPVATGASVVTVADDYTLIRLWRSQRVAPSHREGGFAFCLPGSAGAMTVGSTTLAAAAGELCADLPITAEDVVAVTAPLTERAAITAVLAAVRAGACLSLRRYSGVDPVLVAEQLGEDDATVLACSSEALCALRAAGLGVPSAVRVLALSPEAPTPAVPVAEAPLCRPRGGSDAARSRPARSGRRASACATRDSD</sequence>
<keyword evidence="1" id="KW-0436">Ligase</keyword>
<reference evidence="5" key="1">
    <citation type="journal article" date="2019" name="Int. J. Syst. Evol. Microbiol.">
        <title>The Global Catalogue of Microorganisms (GCM) 10K type strain sequencing project: providing services to taxonomists for standard genome sequencing and annotation.</title>
        <authorList>
            <consortium name="The Broad Institute Genomics Platform"/>
            <consortium name="The Broad Institute Genome Sequencing Center for Infectious Disease"/>
            <person name="Wu L."/>
            <person name="Ma J."/>
        </authorList>
    </citation>
    <scope>NUCLEOTIDE SEQUENCE [LARGE SCALE GENOMIC DNA]</scope>
    <source>
        <strain evidence="5">CCUG 36956</strain>
    </source>
</reference>
<proteinExistence type="predicted"/>
<gene>
    <name evidence="4" type="ORF">ACFP3H_09480</name>
</gene>
<dbReference type="PANTHER" id="PTHR43767">
    <property type="entry name" value="LONG-CHAIN-FATTY-ACID--COA LIGASE"/>
    <property type="match status" value="1"/>
</dbReference>
<feature type="compositionally biased region" description="Low complexity" evidence="2">
    <location>
        <begin position="278"/>
        <end position="294"/>
    </location>
</feature>
<dbReference type="InterPro" id="IPR000873">
    <property type="entry name" value="AMP-dep_synth/lig_dom"/>
</dbReference>
<accession>A0ABW1JPC9</accession>
<dbReference type="SUPFAM" id="SSF56801">
    <property type="entry name" value="Acetyl-CoA synthetase-like"/>
    <property type="match status" value="1"/>
</dbReference>
<dbReference type="EMBL" id="JBHSQN010000003">
    <property type="protein sequence ID" value="MFC6011279.1"/>
    <property type="molecule type" value="Genomic_DNA"/>
</dbReference>
<protein>
    <submittedName>
        <fullName evidence="4">AMP-binding protein</fullName>
    </submittedName>
</protein>
<evidence type="ECO:0000313" key="5">
    <source>
        <dbReference type="Proteomes" id="UP001596223"/>
    </source>
</evidence>
<dbReference type="PANTHER" id="PTHR43767:SF8">
    <property type="entry name" value="LONG-CHAIN-FATTY-ACID--COA LIGASE"/>
    <property type="match status" value="1"/>
</dbReference>
<dbReference type="Gene3D" id="3.40.50.12780">
    <property type="entry name" value="N-terminal domain of ligase-like"/>
    <property type="match status" value="1"/>
</dbReference>
<feature type="domain" description="AMP-dependent synthetase/ligase" evidence="3">
    <location>
        <begin position="11"/>
        <end position="132"/>
    </location>
</feature>